<dbReference type="PROSITE" id="PS50240">
    <property type="entry name" value="TRYPSIN_DOM"/>
    <property type="match status" value="1"/>
</dbReference>
<dbReference type="KEGG" id="dpl:KGM_213175"/>
<dbReference type="Gene3D" id="2.40.10.10">
    <property type="entry name" value="Trypsin-like serine proteases"/>
    <property type="match status" value="1"/>
</dbReference>
<evidence type="ECO:0000259" key="4">
    <source>
        <dbReference type="PROSITE" id="PS50240"/>
    </source>
</evidence>
<keyword evidence="1" id="KW-1015">Disulfide bond</keyword>
<feature type="chain" id="PRO_5012216857" description="Peptidase S1 domain-containing protein" evidence="3">
    <location>
        <begin position="24"/>
        <end position="468"/>
    </location>
</feature>
<dbReference type="AlphaFoldDB" id="A0A212FIR3"/>
<evidence type="ECO:0000313" key="5">
    <source>
        <dbReference type="EMBL" id="OWR53612.1"/>
    </source>
</evidence>
<feature type="domain" description="Peptidase S1" evidence="4">
    <location>
        <begin position="40"/>
        <end position="276"/>
    </location>
</feature>
<evidence type="ECO:0000256" key="2">
    <source>
        <dbReference type="ARBA" id="ARBA00024195"/>
    </source>
</evidence>
<dbReference type="GO" id="GO:0006508">
    <property type="term" value="P:proteolysis"/>
    <property type="evidence" value="ECO:0007669"/>
    <property type="project" value="InterPro"/>
</dbReference>
<dbReference type="Proteomes" id="UP000007151">
    <property type="component" value="Unassembled WGS sequence"/>
</dbReference>
<organism evidence="5 6">
    <name type="scientific">Danaus plexippus plexippus</name>
    <dbReference type="NCBI Taxonomy" id="278856"/>
    <lineage>
        <taxon>Eukaryota</taxon>
        <taxon>Metazoa</taxon>
        <taxon>Ecdysozoa</taxon>
        <taxon>Arthropoda</taxon>
        <taxon>Hexapoda</taxon>
        <taxon>Insecta</taxon>
        <taxon>Pterygota</taxon>
        <taxon>Neoptera</taxon>
        <taxon>Endopterygota</taxon>
        <taxon>Lepidoptera</taxon>
        <taxon>Glossata</taxon>
        <taxon>Ditrysia</taxon>
        <taxon>Papilionoidea</taxon>
        <taxon>Nymphalidae</taxon>
        <taxon>Danainae</taxon>
        <taxon>Danaini</taxon>
        <taxon>Danaina</taxon>
        <taxon>Danaus</taxon>
        <taxon>Danaus</taxon>
    </lineage>
</organism>
<name>A0A212FIR3_DANPL</name>
<dbReference type="SUPFAM" id="SSF50494">
    <property type="entry name" value="Trypsin-like serine proteases"/>
    <property type="match status" value="1"/>
</dbReference>
<dbReference type="InterPro" id="IPR001254">
    <property type="entry name" value="Trypsin_dom"/>
</dbReference>
<dbReference type="InterPro" id="IPR043504">
    <property type="entry name" value="Peptidase_S1_PA_chymotrypsin"/>
</dbReference>
<dbReference type="GO" id="GO:0004252">
    <property type="term" value="F:serine-type endopeptidase activity"/>
    <property type="evidence" value="ECO:0007669"/>
    <property type="project" value="InterPro"/>
</dbReference>
<proteinExistence type="inferred from homology"/>
<comment type="caution">
    <text evidence="5">The sequence shown here is derived from an EMBL/GenBank/DDBJ whole genome shotgun (WGS) entry which is preliminary data.</text>
</comment>
<dbReference type="PANTHER" id="PTHR24256">
    <property type="entry name" value="TRYPTASE-RELATED"/>
    <property type="match status" value="1"/>
</dbReference>
<dbReference type="InParanoid" id="A0A212FIR3"/>
<reference evidence="5 6" key="1">
    <citation type="journal article" date="2011" name="Cell">
        <title>The monarch butterfly genome yields insights into long-distance migration.</title>
        <authorList>
            <person name="Zhan S."/>
            <person name="Merlin C."/>
            <person name="Boore J.L."/>
            <person name="Reppert S.M."/>
        </authorList>
    </citation>
    <scope>NUCLEOTIDE SEQUENCE [LARGE SCALE GENOMIC DNA]</scope>
    <source>
        <strain evidence="5">F-2</strain>
    </source>
</reference>
<dbReference type="EMBL" id="AGBW02008343">
    <property type="protein sequence ID" value="OWR53612.1"/>
    <property type="molecule type" value="Genomic_DNA"/>
</dbReference>
<keyword evidence="3" id="KW-0732">Signal</keyword>
<comment type="similarity">
    <text evidence="2">Belongs to the peptidase S1 family. CLIP subfamily.</text>
</comment>
<dbReference type="InterPro" id="IPR009003">
    <property type="entry name" value="Peptidase_S1_PA"/>
</dbReference>
<evidence type="ECO:0000256" key="3">
    <source>
        <dbReference type="SAM" id="SignalP"/>
    </source>
</evidence>
<protein>
    <recommendedName>
        <fullName evidence="4">Peptidase S1 domain-containing protein</fullName>
    </recommendedName>
</protein>
<dbReference type="InterPro" id="IPR051487">
    <property type="entry name" value="Ser/Thr_Proteases_Immune/Dev"/>
</dbReference>
<sequence>MMNRINIFLIIFTLSNHLSGLFGRIIWEDIRCSSDREQAVPEGKLMDIGRFPWIGVVQHSFYLGGKTRFAVTSAVLVHPKYAIASAEDISRIDPDTLLNNTKFILWQSTSNKFSMNVEEYYLPSEFTEGVTLASIAMLLLHIDGIGGTVAPVLPICMPIPGTMHTYDNLYAIRMNEDDGEIQKEVHNMHYVVNQECEEFYYKNKLNYKKMSPSSSICAATGEQQTCVWDAGVALITRQPWGYWKLLGFSVRGPGCSAPARFLPIQHYLSWLEGIIINVDRRSNNEDKILTFRRVSPIELIMYEGKILQPKEFGICERKIRGNVVYKDSTELLINKNFAQGFFFLSVAQVVEVLCVTIILEVSARTNAAIWMEHHCHRGLLGDSMKSTTFKDYSARQCFVYFKTEAYVEFRFYFSFKASLEVTLYGKEESPKIIPKPWVSLENTYPWRPTYDYFRQASFMPHYAWWWSM</sequence>
<dbReference type="eggNOG" id="ENOG502T6PZ">
    <property type="taxonomic scope" value="Eukaryota"/>
</dbReference>
<keyword evidence="6" id="KW-1185">Reference proteome</keyword>
<gene>
    <name evidence="5" type="ORF">KGM_213175</name>
</gene>
<feature type="signal peptide" evidence="3">
    <location>
        <begin position="1"/>
        <end position="23"/>
    </location>
</feature>
<accession>A0A212FIR3</accession>
<evidence type="ECO:0000256" key="1">
    <source>
        <dbReference type="ARBA" id="ARBA00023157"/>
    </source>
</evidence>
<evidence type="ECO:0000313" key="6">
    <source>
        <dbReference type="Proteomes" id="UP000007151"/>
    </source>
</evidence>